<evidence type="ECO:0000313" key="3">
    <source>
        <dbReference type="Proteomes" id="UP000525078"/>
    </source>
</evidence>
<sequence length="90" mass="10053">MRIRKNAKVSPLLFSSHASAPEVLQSHVCQLNQSPWDVIPFAQYSFSNQGYSNPKFHSLILFGQQRPIRQKGMKIVSPGMGASAILILEQ</sequence>
<proteinExistence type="predicted"/>
<comment type="caution">
    <text evidence="2">The sequence shown here is derived from an EMBL/GenBank/DDBJ whole genome shotgun (WGS) entry which is preliminary data.</text>
</comment>
<dbReference type="EMBL" id="JAATIP010000041">
    <property type="protein sequence ID" value="KAF4386678.1"/>
    <property type="molecule type" value="Genomic_DNA"/>
</dbReference>
<gene>
    <name evidence="1" type="ORF">F8388_006633</name>
    <name evidence="2" type="ORF">G4B88_011903</name>
</gene>
<dbReference type="Proteomes" id="UP000583929">
    <property type="component" value="Unassembled WGS sequence"/>
</dbReference>
<evidence type="ECO:0000313" key="2">
    <source>
        <dbReference type="EMBL" id="KAF4392908.1"/>
    </source>
</evidence>
<evidence type="ECO:0000313" key="1">
    <source>
        <dbReference type="EMBL" id="KAF4386678.1"/>
    </source>
</evidence>
<reference evidence="3 4" key="1">
    <citation type="journal article" date="2020" name="bioRxiv">
        <title>Sequence and annotation of 42 cannabis genomes reveals extensive copy number variation in cannabinoid synthesis and pathogen resistance genes.</title>
        <authorList>
            <person name="Mckernan K.J."/>
            <person name="Helbert Y."/>
            <person name="Kane L.T."/>
            <person name="Ebling H."/>
            <person name="Zhang L."/>
            <person name="Liu B."/>
            <person name="Eaton Z."/>
            <person name="Mclaughlin S."/>
            <person name="Kingan S."/>
            <person name="Baybayan P."/>
            <person name="Concepcion G."/>
            <person name="Jordan M."/>
            <person name="Riva A."/>
            <person name="Barbazuk W."/>
            <person name="Harkins T."/>
        </authorList>
    </citation>
    <scope>NUCLEOTIDE SEQUENCE [LARGE SCALE GENOMIC DNA]</scope>
    <source>
        <strain evidence="3 4">cv. Jamaican Lion 4</strain>
        <strain evidence="2">Father</strain>
        <strain evidence="1">Mother</strain>
        <tissue evidence="2">Leaf</tissue>
    </source>
</reference>
<dbReference type="PANTHER" id="PTHR34680:SF3">
    <property type="entry name" value="EXPRESSED PROTEIN"/>
    <property type="match status" value="1"/>
</dbReference>
<dbReference type="AlphaFoldDB" id="A0A7J6HE49"/>
<organism evidence="2 4">
    <name type="scientific">Cannabis sativa</name>
    <name type="common">Hemp</name>
    <name type="synonym">Marijuana</name>
    <dbReference type="NCBI Taxonomy" id="3483"/>
    <lineage>
        <taxon>Eukaryota</taxon>
        <taxon>Viridiplantae</taxon>
        <taxon>Streptophyta</taxon>
        <taxon>Embryophyta</taxon>
        <taxon>Tracheophyta</taxon>
        <taxon>Spermatophyta</taxon>
        <taxon>Magnoliopsida</taxon>
        <taxon>eudicotyledons</taxon>
        <taxon>Gunneridae</taxon>
        <taxon>Pentapetalae</taxon>
        <taxon>rosids</taxon>
        <taxon>fabids</taxon>
        <taxon>Rosales</taxon>
        <taxon>Cannabaceae</taxon>
        <taxon>Cannabis</taxon>
    </lineage>
</organism>
<evidence type="ECO:0000313" key="4">
    <source>
        <dbReference type="Proteomes" id="UP000583929"/>
    </source>
</evidence>
<dbReference type="PANTHER" id="PTHR34680">
    <property type="entry name" value="EXPRESSED PROTEIN"/>
    <property type="match status" value="1"/>
</dbReference>
<protein>
    <submittedName>
        <fullName evidence="2">Uncharacterized protein</fullName>
    </submittedName>
</protein>
<keyword evidence="4" id="KW-1185">Reference proteome</keyword>
<dbReference type="Proteomes" id="UP000525078">
    <property type="component" value="Unassembled WGS sequence"/>
</dbReference>
<accession>A0A7J6HE49</accession>
<dbReference type="EMBL" id="JAATIQ010000050">
    <property type="protein sequence ID" value="KAF4392908.1"/>
    <property type="molecule type" value="Genomic_DNA"/>
</dbReference>
<name>A0A7J6HE49_CANSA</name>